<protein>
    <submittedName>
        <fullName evidence="3">SCP-like extracellular protein</fullName>
    </submittedName>
</protein>
<evidence type="ECO:0000259" key="2">
    <source>
        <dbReference type="Pfam" id="PF00188"/>
    </source>
</evidence>
<dbReference type="RefSeq" id="WP_008240449.1">
    <property type="nucleotide sequence ID" value="NZ_AJJU01000023.1"/>
</dbReference>
<dbReference type="InterPro" id="IPR014044">
    <property type="entry name" value="CAP_dom"/>
</dbReference>
<feature type="domain" description="SCP" evidence="2">
    <location>
        <begin position="50"/>
        <end position="159"/>
    </location>
</feature>
<feature type="chain" id="PRO_5003634940" evidence="1">
    <location>
        <begin position="22"/>
        <end position="165"/>
    </location>
</feature>
<dbReference type="eggNOG" id="COG2340">
    <property type="taxonomic scope" value="Bacteria"/>
</dbReference>
<dbReference type="PANTHER" id="PTHR31157:SF1">
    <property type="entry name" value="SCP DOMAIN-CONTAINING PROTEIN"/>
    <property type="match status" value="1"/>
</dbReference>
<gene>
    <name evidence="3" type="ORF">W5A_10834</name>
</gene>
<dbReference type="EMBL" id="AJJU01000023">
    <property type="protein sequence ID" value="EID73036.1"/>
    <property type="molecule type" value="Genomic_DNA"/>
</dbReference>
<accession>I0W9H0</accession>
<sequence length="165" mass="18494">MKAPAYVVASLAALLFLTACSSDVEDTYETADLKINTAPYQYSSFESEILNLVNEHRTSVGLNPLQRMDVISNIAMEQTDHMISFNEVCHDYFMQRKEKLSNFASGKNVAENVAYGFETAQGVVNAWVKSDAHRKAMEGEATHFGISVKRDTKGKNYFTNIFMSK</sequence>
<dbReference type="STRING" id="946077.W5A_10834"/>
<dbReference type="Pfam" id="PF00188">
    <property type="entry name" value="CAP"/>
    <property type="match status" value="1"/>
</dbReference>
<dbReference type="SUPFAM" id="SSF55797">
    <property type="entry name" value="PR-1-like"/>
    <property type="match status" value="1"/>
</dbReference>
<evidence type="ECO:0000256" key="1">
    <source>
        <dbReference type="SAM" id="SignalP"/>
    </source>
</evidence>
<dbReference type="Proteomes" id="UP000005938">
    <property type="component" value="Unassembled WGS sequence"/>
</dbReference>
<dbReference type="AlphaFoldDB" id="I0W9H0"/>
<feature type="signal peptide" evidence="1">
    <location>
        <begin position="1"/>
        <end position="21"/>
    </location>
</feature>
<keyword evidence="4" id="KW-1185">Reference proteome</keyword>
<proteinExistence type="predicted"/>
<dbReference type="CDD" id="cd05379">
    <property type="entry name" value="CAP_bacterial"/>
    <property type="match status" value="1"/>
</dbReference>
<comment type="caution">
    <text evidence="3">The sequence shown here is derived from an EMBL/GenBank/DDBJ whole genome shotgun (WGS) entry which is preliminary data.</text>
</comment>
<dbReference type="PROSITE" id="PS51257">
    <property type="entry name" value="PROKAR_LIPOPROTEIN"/>
    <property type="match status" value="1"/>
</dbReference>
<dbReference type="InterPro" id="IPR035940">
    <property type="entry name" value="CAP_sf"/>
</dbReference>
<reference evidence="3 4" key="1">
    <citation type="journal article" date="2012" name="J. Bacteriol.">
        <title>Genome Sequence of the Halotolerant Bacterium Imtechella halotolerans K1T.</title>
        <authorList>
            <person name="Kumar S."/>
            <person name="Vikram S."/>
            <person name="Subramanian S."/>
            <person name="Raghava G.P."/>
            <person name="Pinnaka A.K."/>
        </authorList>
    </citation>
    <scope>NUCLEOTIDE SEQUENCE [LARGE SCALE GENOMIC DNA]</scope>
    <source>
        <strain evidence="3 4">K1</strain>
    </source>
</reference>
<evidence type="ECO:0000313" key="3">
    <source>
        <dbReference type="EMBL" id="EID73036.1"/>
    </source>
</evidence>
<dbReference type="PANTHER" id="PTHR31157">
    <property type="entry name" value="SCP DOMAIN-CONTAINING PROTEIN"/>
    <property type="match status" value="1"/>
</dbReference>
<dbReference type="OrthoDB" id="982527at2"/>
<keyword evidence="1" id="KW-0732">Signal</keyword>
<dbReference type="Gene3D" id="3.40.33.10">
    <property type="entry name" value="CAP"/>
    <property type="match status" value="1"/>
</dbReference>
<name>I0W9H0_9FLAO</name>
<organism evidence="3 4">
    <name type="scientific">Imtechella halotolerans K1</name>
    <dbReference type="NCBI Taxonomy" id="946077"/>
    <lineage>
        <taxon>Bacteria</taxon>
        <taxon>Pseudomonadati</taxon>
        <taxon>Bacteroidota</taxon>
        <taxon>Flavobacteriia</taxon>
        <taxon>Flavobacteriales</taxon>
        <taxon>Flavobacteriaceae</taxon>
        <taxon>Imtechella</taxon>
    </lineage>
</organism>
<evidence type="ECO:0000313" key="4">
    <source>
        <dbReference type="Proteomes" id="UP000005938"/>
    </source>
</evidence>